<name>A0A3B0SQ23_9ZZZZ</name>
<dbReference type="PANTHER" id="PTHR12126:SF11">
    <property type="entry name" value="NADH DEHYDROGENASE [UBIQUINONE] 1 ALPHA SUBCOMPLEX SUBUNIT 9, MITOCHONDRIAL"/>
    <property type="match status" value="1"/>
</dbReference>
<evidence type="ECO:0000313" key="2">
    <source>
        <dbReference type="EMBL" id="VAW07905.1"/>
    </source>
</evidence>
<gene>
    <name evidence="2" type="ORF">MNBD_ALPHA05-2296</name>
</gene>
<dbReference type="SUPFAM" id="SSF51735">
    <property type="entry name" value="NAD(P)-binding Rossmann-fold domains"/>
    <property type="match status" value="1"/>
</dbReference>
<dbReference type="InterPro" id="IPR051207">
    <property type="entry name" value="ComplexI_NDUFA9_subunit"/>
</dbReference>
<dbReference type="Gene3D" id="3.40.50.720">
    <property type="entry name" value="NAD(P)-binding Rossmann-like Domain"/>
    <property type="match status" value="1"/>
</dbReference>
<feature type="domain" description="NAD-dependent epimerase/dehydratase" evidence="1">
    <location>
        <begin position="13"/>
        <end position="82"/>
    </location>
</feature>
<protein>
    <submittedName>
        <fullName evidence="2">NAD-dependent epimerase/dehydratase</fullName>
    </submittedName>
</protein>
<dbReference type="Pfam" id="PF01370">
    <property type="entry name" value="Epimerase"/>
    <property type="match status" value="1"/>
</dbReference>
<dbReference type="InterPro" id="IPR036291">
    <property type="entry name" value="NAD(P)-bd_dom_sf"/>
</dbReference>
<proteinExistence type="predicted"/>
<dbReference type="AlphaFoldDB" id="A0A3B0SQ23"/>
<organism evidence="2">
    <name type="scientific">hydrothermal vent metagenome</name>
    <dbReference type="NCBI Taxonomy" id="652676"/>
    <lineage>
        <taxon>unclassified sequences</taxon>
        <taxon>metagenomes</taxon>
        <taxon>ecological metagenomes</taxon>
    </lineage>
</organism>
<dbReference type="InterPro" id="IPR001509">
    <property type="entry name" value="Epimerase_deHydtase"/>
</dbReference>
<reference evidence="2" key="1">
    <citation type="submission" date="2018-06" db="EMBL/GenBank/DDBJ databases">
        <authorList>
            <person name="Zhirakovskaya E."/>
        </authorList>
    </citation>
    <scope>NUCLEOTIDE SEQUENCE</scope>
</reference>
<dbReference type="EMBL" id="UOEH01000619">
    <property type="protein sequence ID" value="VAW07905.1"/>
    <property type="molecule type" value="Genomic_DNA"/>
</dbReference>
<accession>A0A3B0SQ23</accession>
<dbReference type="PANTHER" id="PTHR12126">
    <property type="entry name" value="NADH-UBIQUINONE OXIDOREDUCTASE 39 KDA SUBUNIT-RELATED"/>
    <property type="match status" value="1"/>
</dbReference>
<dbReference type="GO" id="GO:0044877">
    <property type="term" value="F:protein-containing complex binding"/>
    <property type="evidence" value="ECO:0007669"/>
    <property type="project" value="TreeGrafter"/>
</dbReference>
<evidence type="ECO:0000259" key="1">
    <source>
        <dbReference type="Pfam" id="PF01370"/>
    </source>
</evidence>
<sequence>GEAEMAVREAIPSATIIRPSIVFGQEDKFFNKFAAMATMSPALPLIGGGKTRFQPIYVDDVADAICETLVRPEARGRIYELGGPRIYTFKELLELMLYETGRKRALIPVPFPIASLIGLAGQIAGIVPFVEPPLTRDQVRLLKRDNVVGGDVATLNDLDIQPHTVEAILPTYMTPYRKYGQFAEHPA</sequence>
<feature type="non-terminal residue" evidence="2">
    <location>
        <position position="1"/>
    </location>
</feature>